<evidence type="ECO:0000313" key="33">
    <source>
        <dbReference type="Proteomes" id="UP001331515"/>
    </source>
</evidence>
<gene>
    <name evidence="32" type="ORF">CgunFtcFv8_017314</name>
</gene>
<evidence type="ECO:0000256" key="10">
    <source>
        <dbReference type="ARBA" id="ARBA00022614"/>
    </source>
</evidence>
<evidence type="ECO:0000256" key="17">
    <source>
        <dbReference type="ARBA" id="ARBA00022946"/>
    </source>
</evidence>
<evidence type="ECO:0000256" key="19">
    <source>
        <dbReference type="ARBA" id="ARBA00022989"/>
    </source>
</evidence>
<dbReference type="SMART" id="SM00369">
    <property type="entry name" value="LRR_TYP"/>
    <property type="match status" value="8"/>
</dbReference>
<evidence type="ECO:0000259" key="30">
    <source>
        <dbReference type="PROSITE" id="PS50262"/>
    </source>
</evidence>
<dbReference type="Pfam" id="PF00001">
    <property type="entry name" value="7tm_1"/>
    <property type="match status" value="1"/>
</dbReference>
<evidence type="ECO:0000256" key="23">
    <source>
        <dbReference type="ARBA" id="ARBA00023014"/>
    </source>
</evidence>
<keyword evidence="17" id="KW-0809">Transit peptide</keyword>
<dbReference type="InterPro" id="IPR040156">
    <property type="entry name" value="ETF-QO"/>
</dbReference>
<dbReference type="SUPFAM" id="SSF51905">
    <property type="entry name" value="FAD/NAD(P)-binding domain"/>
    <property type="match status" value="1"/>
</dbReference>
<dbReference type="FunFam" id="3.30.70.20:FF:000088">
    <property type="entry name" value="Electron transfer flavoprotein-ubiquinone oxidoreductase, mitochondrial"/>
    <property type="match status" value="1"/>
</dbReference>
<dbReference type="InterPro" id="IPR017452">
    <property type="entry name" value="GPCR_Rhodpsn_7TM"/>
</dbReference>
<evidence type="ECO:0000256" key="4">
    <source>
        <dbReference type="ARBA" id="ARBA00004273"/>
    </source>
</evidence>
<dbReference type="PANTHER" id="PTHR10617">
    <property type="entry name" value="ELECTRON TRANSFER FLAVOPROTEIN-UBIQUINONE OXIDOREDUCTASE"/>
    <property type="match status" value="1"/>
</dbReference>
<comment type="subcellular location">
    <subcellularLocation>
        <location evidence="4">Mitochondrion inner membrane</location>
    </subcellularLocation>
</comment>
<name>A0AAN8HQA0_CHAGU</name>
<proteinExistence type="predicted"/>
<dbReference type="EMBL" id="JAURVH010001520">
    <property type="protein sequence ID" value="KAK5924724.1"/>
    <property type="molecule type" value="Genomic_DNA"/>
</dbReference>
<evidence type="ECO:0000256" key="5">
    <source>
        <dbReference type="ARBA" id="ARBA00011245"/>
    </source>
</evidence>
<feature type="transmembrane region" description="Helical" evidence="29">
    <location>
        <begin position="490"/>
        <end position="516"/>
    </location>
</feature>
<evidence type="ECO:0000256" key="12">
    <source>
        <dbReference type="ARBA" id="ARBA00022692"/>
    </source>
</evidence>
<organism evidence="32 33">
    <name type="scientific">Champsocephalus gunnari</name>
    <name type="common">Mackerel icefish</name>
    <dbReference type="NCBI Taxonomy" id="52237"/>
    <lineage>
        <taxon>Eukaryota</taxon>
        <taxon>Metazoa</taxon>
        <taxon>Chordata</taxon>
        <taxon>Craniata</taxon>
        <taxon>Vertebrata</taxon>
        <taxon>Euteleostomi</taxon>
        <taxon>Actinopterygii</taxon>
        <taxon>Neopterygii</taxon>
        <taxon>Teleostei</taxon>
        <taxon>Neoteleostei</taxon>
        <taxon>Acanthomorphata</taxon>
        <taxon>Eupercaria</taxon>
        <taxon>Perciformes</taxon>
        <taxon>Notothenioidei</taxon>
        <taxon>Channichthyidae</taxon>
        <taxon>Champsocephalus</taxon>
    </lineage>
</organism>
<dbReference type="InterPro" id="IPR003591">
    <property type="entry name" value="Leu-rich_rpt_typical-subtyp"/>
</dbReference>
<reference evidence="32 33" key="1">
    <citation type="journal article" date="2023" name="Mol. Biol. Evol.">
        <title>Genomics of Secondarily Temperate Adaptation in the Only Non-Antarctic Icefish.</title>
        <authorList>
            <person name="Rivera-Colon A.G."/>
            <person name="Rayamajhi N."/>
            <person name="Minhas B.F."/>
            <person name="Madrigal G."/>
            <person name="Bilyk K.T."/>
            <person name="Yoon V."/>
            <person name="Hune M."/>
            <person name="Gregory S."/>
            <person name="Cheng C.H.C."/>
            <person name="Catchen J.M."/>
        </authorList>
    </citation>
    <scope>NUCLEOTIDE SEQUENCE [LARGE SCALE GENOMIC DNA]</scope>
    <source>
        <tissue evidence="32">White muscle</tissue>
    </source>
</reference>
<dbReference type="InterPro" id="IPR036188">
    <property type="entry name" value="FAD/NAD-bd_sf"/>
</dbReference>
<dbReference type="EC" id="1.5.5.1" evidence="6"/>
<keyword evidence="19 29" id="KW-1133">Transmembrane helix</keyword>
<keyword evidence="14" id="KW-0677">Repeat</keyword>
<evidence type="ECO:0000256" key="8">
    <source>
        <dbReference type="ARBA" id="ARBA00022448"/>
    </source>
</evidence>
<keyword evidence="25" id="KW-0496">Mitochondrion</keyword>
<keyword evidence="8" id="KW-0813">Transport</keyword>
<dbReference type="InterPro" id="IPR001611">
    <property type="entry name" value="Leu-rich_rpt"/>
</dbReference>
<evidence type="ECO:0000256" key="9">
    <source>
        <dbReference type="ARBA" id="ARBA00022553"/>
    </source>
</evidence>
<dbReference type="InterPro" id="IPR017896">
    <property type="entry name" value="4Fe4S_Fe-S-bd"/>
</dbReference>
<keyword evidence="27" id="KW-0325">Glycoprotein</keyword>
<keyword evidence="33" id="KW-1185">Reference proteome</keyword>
<dbReference type="PRINTS" id="PR01739">
    <property type="entry name" value="RELAXINR"/>
</dbReference>
<evidence type="ECO:0000256" key="16">
    <source>
        <dbReference type="ARBA" id="ARBA00022827"/>
    </source>
</evidence>
<dbReference type="PROSITE" id="PS51379">
    <property type="entry name" value="4FE4S_FER_2"/>
    <property type="match status" value="1"/>
</dbReference>
<evidence type="ECO:0000313" key="32">
    <source>
        <dbReference type="EMBL" id="KAK5924724.1"/>
    </source>
</evidence>
<keyword evidence="22" id="KW-0408">Iron</keyword>
<evidence type="ECO:0000256" key="25">
    <source>
        <dbReference type="ARBA" id="ARBA00023128"/>
    </source>
</evidence>
<keyword evidence="13" id="KW-0479">Metal-binding</keyword>
<evidence type="ECO:0000256" key="13">
    <source>
        <dbReference type="ARBA" id="ARBA00022723"/>
    </source>
</evidence>
<dbReference type="Pfam" id="PF07992">
    <property type="entry name" value="Pyr_redox_2"/>
    <property type="match status" value="1"/>
</dbReference>
<keyword evidence="23" id="KW-0411">Iron-sulfur</keyword>
<keyword evidence="12 29" id="KW-0812">Transmembrane</keyword>
<feature type="transmembrane region" description="Helical" evidence="29">
    <location>
        <begin position="355"/>
        <end position="380"/>
    </location>
</feature>
<evidence type="ECO:0000256" key="1">
    <source>
        <dbReference type="ARBA" id="ARBA00001966"/>
    </source>
</evidence>
<evidence type="ECO:0000256" key="20">
    <source>
        <dbReference type="ARBA" id="ARBA00022990"/>
    </source>
</evidence>
<dbReference type="PRINTS" id="PR00237">
    <property type="entry name" value="GPCRRHODOPSN"/>
</dbReference>
<dbReference type="FunFam" id="1.20.1070.10:FF:000023">
    <property type="entry name" value="Relaxin family peptide receptor 1"/>
    <property type="match status" value="1"/>
</dbReference>
<evidence type="ECO:0000256" key="7">
    <source>
        <dbReference type="ARBA" id="ARBA00015394"/>
    </source>
</evidence>
<dbReference type="Gene3D" id="1.20.1070.10">
    <property type="entry name" value="Rhodopsin 7-helix transmembrane proteins"/>
    <property type="match status" value="1"/>
</dbReference>
<sequence length="1319" mass="148203">MPSYNTGTKSHMCLLGVVPELCKCRDLELDCDGAQLRDIPAVAVNVTMMSLQRNQLQKLKANIFFKYKSLQKLYLQYNRIQDVSPDAFRGLHNLTRLYLSYNSISILKPGVFKDLHKLEWLILENNNIHQISSMTFSGLNSLVLLVLLNNSLTKLDDICREMPILNWLDLEGNLIETIGNVSFSSCSMLTVLVLQQNRISHIHEQAFSVLPRLGELDLSNNRLEAIPPNLFVLLGDLLQLNISYNPIMELQVDHFDKLHKLKSLSIEGIEIGNIQRRMFEPLKYLTHIYFKKFQYCGYAPHVRSCKPNTDGISSFEDLLANIVLRVFVWVVSATTCFGNIFVICMRSYIRSENKLHAMCIISLCCADGLMGIYLFMIGAYDLKYRGEYNRHAQAWMDSSQCQVIGSLAMLSTEVSVLLLTYLTLEKYICIVYPFQYLTPGWRRTVTILLGIWVFGFIIALLPLVCKGLFRNFYGTNGVCFPLHSEQPETAWAHVYSIVIFLGLNLVAFLIIVLSYASMFYNIQRTGTQTTKYSNHIKKEVTIAKRFFSIVITDSLCWIPIFILKILSLLQVEIPGTISSWVVIFILPINSALNPILYTLTTRPFKETILQVWANYRQRRPLLSGHPAQHPSLTWQEMWPLQENSNGPTTGHPLETTATIAKLTPVENTNDGYNVITTCTQQIPKKHTVLKKGKTAGVWSAYASCHIMFPASRYSAAKAHRCIRALKTVQLEHAAPQQYTTINRLTSSSATTPRITTHYTIHSRDKDPRWEGIEMERFADEADVVIVGGGPAGLSAAIRLKQLANEQEKELRVCLVEKASQIGAHTLSGACLEPSALSELIPDWKERGAPLNTPVTEDVFSLLTEKHRIPIPILPGLPMVNHGNYIVRLGNFVRWLGEQAEELGVEIYPGYAASEGIATNDVGIAKDGSPKDVFERGMELHAKVTLFGEGCHGHLAKQLYKQFNLRENCEPQTYAIGLKEVWAIDKKKWRPGRVEHSVGWPLNRNTYGGSFLYHLDEGEPLVALGFVIGLDYSNPYLSPFREFQRWKHHPFVAPTLEGGTRIGYGARALNEGGIQSLPKLTFPGGLLIGCSPGFMNVPKIKGTHTAMKSGMLAAEAIFPQITAENPESETLGLHVPEYAENLKKSWVWKELYAVRNIRPSFHNYFGLYGGMVYTGVFYWICRGKEPWTLKHAGLDADQLKPAKECTPIEYPKPDGKISFDLLSSVALSGTNHEGDQPAHLTLKNDSVPVERNLAIYDGPEQRFCPAGVYEYVPLETGDGMRLQINAQNCVHCKTCDIKDPSQNINWVVPEGGGGPAYNGM</sequence>
<evidence type="ECO:0000256" key="18">
    <source>
        <dbReference type="ARBA" id="ARBA00022982"/>
    </source>
</evidence>
<feature type="transmembrane region" description="Helical" evidence="29">
    <location>
        <begin position="445"/>
        <end position="464"/>
    </location>
</feature>
<keyword evidence="9" id="KW-0597">Phosphoprotein</keyword>
<evidence type="ECO:0000256" key="14">
    <source>
        <dbReference type="ARBA" id="ARBA00022737"/>
    </source>
</evidence>
<keyword evidence="10" id="KW-0433">Leucine-rich repeat</keyword>
<dbReference type="InterPro" id="IPR032675">
    <property type="entry name" value="LRR_dom_sf"/>
</dbReference>
<protein>
    <recommendedName>
        <fullName evidence="7">Electron transfer flavoprotein-ubiquinone oxidoreductase, mitochondrial</fullName>
        <ecNumber evidence="6">1.5.5.1</ecNumber>
    </recommendedName>
    <alternativeName>
        <fullName evidence="28">Electron-transferring-flavoprotein dehydrogenase</fullName>
    </alternativeName>
</protein>
<dbReference type="SUPFAM" id="SSF81321">
    <property type="entry name" value="Family A G protein-coupled receptor-like"/>
    <property type="match status" value="1"/>
</dbReference>
<dbReference type="Pfam" id="PF05187">
    <property type="entry name" value="Fer4_ETF_QO"/>
    <property type="match status" value="1"/>
</dbReference>
<dbReference type="GO" id="GO:0046872">
    <property type="term" value="F:metal ion binding"/>
    <property type="evidence" value="ECO:0007669"/>
    <property type="project" value="UniProtKB-KW"/>
</dbReference>
<evidence type="ECO:0000256" key="11">
    <source>
        <dbReference type="ARBA" id="ARBA00022630"/>
    </source>
</evidence>
<dbReference type="FunFam" id="3.80.10.10:FF:000207">
    <property type="entry name" value="Relaxin family peptide receptor 2"/>
    <property type="match status" value="1"/>
</dbReference>
<dbReference type="PANTHER" id="PTHR10617:SF107">
    <property type="entry name" value="ELECTRON TRANSFER FLAVOPROTEIN-UBIQUINONE OXIDOREDUCTASE, MITOCHONDRIAL"/>
    <property type="match status" value="1"/>
</dbReference>
<feature type="domain" description="G-protein coupled receptors family 1 profile" evidence="30">
    <location>
        <begin position="338"/>
        <end position="597"/>
    </location>
</feature>
<dbReference type="GO" id="GO:0004174">
    <property type="term" value="F:electron-transferring-flavoprotein dehydrogenase activity"/>
    <property type="evidence" value="ECO:0007669"/>
    <property type="project" value="UniProtKB-EC"/>
</dbReference>
<dbReference type="InterPro" id="IPR049398">
    <property type="entry name" value="ETF-QO/FixC_UQ-bd"/>
</dbReference>
<dbReference type="GO" id="GO:0005743">
    <property type="term" value="C:mitochondrial inner membrane"/>
    <property type="evidence" value="ECO:0007669"/>
    <property type="project" value="UniProtKB-SubCell"/>
</dbReference>
<dbReference type="Pfam" id="PF13855">
    <property type="entry name" value="LRR_8"/>
    <property type="match status" value="2"/>
</dbReference>
<keyword evidence="18" id="KW-0249">Electron transport</keyword>
<comment type="caution">
    <text evidence="32">The sequence shown here is derived from an EMBL/GenBank/DDBJ whole genome shotgun (WGS) entry which is preliminary data.</text>
</comment>
<evidence type="ECO:0000256" key="29">
    <source>
        <dbReference type="SAM" id="Phobius"/>
    </source>
</evidence>
<dbReference type="InterPro" id="IPR000276">
    <property type="entry name" value="GPCR_Rhodpsn"/>
</dbReference>
<dbReference type="InterPro" id="IPR008112">
    <property type="entry name" value="Relaxin_rcpt"/>
</dbReference>
<dbReference type="Gene3D" id="3.30.9.90">
    <property type="match status" value="1"/>
</dbReference>
<dbReference type="Gene3D" id="3.50.50.60">
    <property type="entry name" value="FAD/NAD(P)-binding domain"/>
    <property type="match status" value="1"/>
</dbReference>
<dbReference type="SUPFAM" id="SSF54862">
    <property type="entry name" value="4Fe-4S ferredoxins"/>
    <property type="match status" value="1"/>
</dbReference>
<evidence type="ECO:0000256" key="3">
    <source>
        <dbReference type="ARBA" id="ARBA00002819"/>
    </source>
</evidence>
<keyword evidence="11" id="KW-0285">Flavoprotein</keyword>
<comment type="cofactor">
    <cofactor evidence="2">
        <name>FAD</name>
        <dbReference type="ChEBI" id="CHEBI:57692"/>
    </cofactor>
</comment>
<keyword evidence="15" id="KW-0999">Mitochondrion inner membrane</keyword>
<comment type="cofactor">
    <cofactor evidence="1">
        <name>[4Fe-4S] cluster</name>
        <dbReference type="ChEBI" id="CHEBI:49883"/>
    </cofactor>
</comment>
<evidence type="ECO:0000256" key="26">
    <source>
        <dbReference type="ARBA" id="ARBA00023136"/>
    </source>
</evidence>
<feature type="transmembrane region" description="Helical" evidence="29">
    <location>
        <begin position="403"/>
        <end position="424"/>
    </location>
</feature>
<evidence type="ECO:0000256" key="15">
    <source>
        <dbReference type="ARBA" id="ARBA00022792"/>
    </source>
</evidence>
<dbReference type="Pfam" id="PF21162">
    <property type="entry name" value="ETFQO_UQ-bd"/>
    <property type="match status" value="1"/>
</dbReference>
<keyword evidence="16" id="KW-0274">FAD</keyword>
<dbReference type="PROSITE" id="PS50262">
    <property type="entry name" value="G_PROTEIN_RECEP_F1_2"/>
    <property type="match status" value="1"/>
</dbReference>
<dbReference type="GO" id="GO:0051536">
    <property type="term" value="F:iron-sulfur cluster binding"/>
    <property type="evidence" value="ECO:0007669"/>
    <property type="project" value="UniProtKB-KW"/>
</dbReference>
<dbReference type="CDD" id="cd15965">
    <property type="entry name" value="7tmA_RXFP1_LGR7"/>
    <property type="match status" value="1"/>
</dbReference>
<dbReference type="Proteomes" id="UP001331515">
    <property type="component" value="Unassembled WGS sequence"/>
</dbReference>
<dbReference type="PROSITE" id="PS51450">
    <property type="entry name" value="LRR"/>
    <property type="match status" value="4"/>
</dbReference>
<accession>A0AAN8HQA0</accession>
<evidence type="ECO:0000256" key="24">
    <source>
        <dbReference type="ARBA" id="ARBA00023075"/>
    </source>
</evidence>
<evidence type="ECO:0000256" key="27">
    <source>
        <dbReference type="ARBA" id="ARBA00023180"/>
    </source>
</evidence>
<dbReference type="InterPro" id="IPR007859">
    <property type="entry name" value="ETF-QO/FixX_C"/>
</dbReference>
<dbReference type="FunFam" id="3.80.10.10:FF:000434">
    <property type="entry name" value="Relaxin family peptide receptor 1"/>
    <property type="match status" value="1"/>
</dbReference>
<evidence type="ECO:0000256" key="28">
    <source>
        <dbReference type="ARBA" id="ARBA00032754"/>
    </source>
</evidence>
<evidence type="ECO:0000256" key="21">
    <source>
        <dbReference type="ARBA" id="ARBA00023002"/>
    </source>
</evidence>
<dbReference type="InterPro" id="IPR023753">
    <property type="entry name" value="FAD/NAD-binding_dom"/>
</dbReference>
<feature type="transmembrane region" description="Helical" evidence="29">
    <location>
        <begin position="546"/>
        <end position="571"/>
    </location>
</feature>
<evidence type="ECO:0000256" key="2">
    <source>
        <dbReference type="ARBA" id="ARBA00001974"/>
    </source>
</evidence>
<keyword evidence="24" id="KW-0830">Ubiquinone</keyword>
<dbReference type="GO" id="GO:0004930">
    <property type="term" value="F:G protein-coupled receptor activity"/>
    <property type="evidence" value="ECO:0007669"/>
    <property type="project" value="InterPro"/>
</dbReference>
<evidence type="ECO:0000256" key="6">
    <source>
        <dbReference type="ARBA" id="ARBA00012696"/>
    </source>
</evidence>
<feature type="domain" description="4Fe-4S ferredoxin-type" evidence="31">
    <location>
        <begin position="1279"/>
        <end position="1308"/>
    </location>
</feature>
<dbReference type="Gene3D" id="3.80.10.10">
    <property type="entry name" value="Ribonuclease Inhibitor"/>
    <property type="match status" value="2"/>
</dbReference>
<dbReference type="SUPFAM" id="SSF54373">
    <property type="entry name" value="FAD-linked reductases, C-terminal domain"/>
    <property type="match status" value="1"/>
</dbReference>
<dbReference type="Gene3D" id="3.30.70.20">
    <property type="match status" value="1"/>
</dbReference>
<comment type="function">
    <text evidence="3">Accepts electrons from ETF and reduces ubiquinone.</text>
</comment>
<keyword evidence="26 29" id="KW-0472">Membrane</keyword>
<feature type="transmembrane region" description="Helical" evidence="29">
    <location>
        <begin position="322"/>
        <end position="343"/>
    </location>
</feature>
<comment type="subunit">
    <text evidence="5">Monomer.</text>
</comment>
<keyword evidence="21" id="KW-0560">Oxidoreductase</keyword>
<keyword evidence="20" id="KW-0007">Acetylation</keyword>
<evidence type="ECO:0000256" key="22">
    <source>
        <dbReference type="ARBA" id="ARBA00023004"/>
    </source>
</evidence>
<dbReference type="SUPFAM" id="SSF52058">
    <property type="entry name" value="L domain-like"/>
    <property type="match status" value="1"/>
</dbReference>
<evidence type="ECO:0000259" key="31">
    <source>
        <dbReference type="PROSITE" id="PS51379"/>
    </source>
</evidence>